<name>A0AA88P0I1_9TELE</name>
<accession>A0AA88P0I1</accession>
<reference evidence="2" key="1">
    <citation type="submission" date="2023-08" db="EMBL/GenBank/DDBJ databases">
        <title>Chromosome-level Genome Assembly of mud carp (Cirrhinus molitorella).</title>
        <authorList>
            <person name="Liu H."/>
        </authorList>
    </citation>
    <scope>NUCLEOTIDE SEQUENCE</scope>
    <source>
        <strain evidence="2">Prfri</strain>
        <tissue evidence="2">Muscle</tissue>
    </source>
</reference>
<sequence length="189" mass="20995">MKTLHPGKIATLTNLHLDTLAANKNVANPKDPQRDPCCRLLLQTAPHQKASAKNSASRERLHASPVVGATFACGQHIQPENAEGSSSKMSFHEKRENEGTFSDSSRKKRLRSESQVPSGVSVKSTHSIFNPLNFSGVPVASTSHKAEIDDTIAFHTQTHIRQERTEAVLQRVKVQHKTSMKNKRERRCE</sequence>
<feature type="compositionally biased region" description="Polar residues" evidence="1">
    <location>
        <begin position="113"/>
        <end position="123"/>
    </location>
</feature>
<keyword evidence="3" id="KW-1185">Reference proteome</keyword>
<proteinExistence type="predicted"/>
<evidence type="ECO:0000313" key="2">
    <source>
        <dbReference type="EMBL" id="KAK2867519.1"/>
    </source>
</evidence>
<feature type="region of interest" description="Disordered" evidence="1">
    <location>
        <begin position="79"/>
        <end position="123"/>
    </location>
</feature>
<protein>
    <submittedName>
        <fullName evidence="2">Uncharacterized protein</fullName>
    </submittedName>
</protein>
<evidence type="ECO:0000313" key="3">
    <source>
        <dbReference type="Proteomes" id="UP001187343"/>
    </source>
</evidence>
<comment type="caution">
    <text evidence="2">The sequence shown here is derived from an EMBL/GenBank/DDBJ whole genome shotgun (WGS) entry which is preliminary data.</text>
</comment>
<organism evidence="2 3">
    <name type="scientific">Cirrhinus molitorella</name>
    <name type="common">mud carp</name>
    <dbReference type="NCBI Taxonomy" id="172907"/>
    <lineage>
        <taxon>Eukaryota</taxon>
        <taxon>Metazoa</taxon>
        <taxon>Chordata</taxon>
        <taxon>Craniata</taxon>
        <taxon>Vertebrata</taxon>
        <taxon>Euteleostomi</taxon>
        <taxon>Actinopterygii</taxon>
        <taxon>Neopterygii</taxon>
        <taxon>Teleostei</taxon>
        <taxon>Ostariophysi</taxon>
        <taxon>Cypriniformes</taxon>
        <taxon>Cyprinidae</taxon>
        <taxon>Labeoninae</taxon>
        <taxon>Labeonini</taxon>
        <taxon>Cirrhinus</taxon>
    </lineage>
</organism>
<gene>
    <name evidence="2" type="ORF">Q8A67_025636</name>
</gene>
<dbReference type="Proteomes" id="UP001187343">
    <property type="component" value="Unassembled WGS sequence"/>
</dbReference>
<dbReference type="AlphaFoldDB" id="A0AA88P0I1"/>
<dbReference type="EMBL" id="JAUYZG010000025">
    <property type="protein sequence ID" value="KAK2867519.1"/>
    <property type="molecule type" value="Genomic_DNA"/>
</dbReference>
<evidence type="ECO:0000256" key="1">
    <source>
        <dbReference type="SAM" id="MobiDB-lite"/>
    </source>
</evidence>